<reference evidence="2" key="2">
    <citation type="submission" date="2025-08" db="UniProtKB">
        <authorList>
            <consortium name="Ensembl"/>
        </authorList>
    </citation>
    <scope>IDENTIFICATION</scope>
</reference>
<feature type="compositionally biased region" description="Basic and acidic residues" evidence="1">
    <location>
        <begin position="77"/>
        <end position="87"/>
    </location>
</feature>
<accession>H2YN09</accession>
<evidence type="ECO:0000313" key="2">
    <source>
        <dbReference type="Ensembl" id="ENSCSAVP00000006711.1"/>
    </source>
</evidence>
<feature type="compositionally biased region" description="Basic residues" evidence="1">
    <location>
        <begin position="164"/>
        <end position="178"/>
    </location>
</feature>
<dbReference type="Proteomes" id="UP000007875">
    <property type="component" value="Unassembled WGS sequence"/>
</dbReference>
<feature type="region of interest" description="Disordered" evidence="1">
    <location>
        <begin position="126"/>
        <end position="185"/>
    </location>
</feature>
<dbReference type="OMA" id="IERFWAN"/>
<reference evidence="3" key="1">
    <citation type="submission" date="2003-08" db="EMBL/GenBank/DDBJ databases">
        <authorList>
            <person name="Birren B."/>
            <person name="Nusbaum C."/>
            <person name="Abebe A."/>
            <person name="Abouelleil A."/>
            <person name="Adekoya E."/>
            <person name="Ait-zahra M."/>
            <person name="Allen N."/>
            <person name="Allen T."/>
            <person name="An P."/>
            <person name="Anderson M."/>
            <person name="Anderson S."/>
            <person name="Arachchi H."/>
            <person name="Armbruster J."/>
            <person name="Bachantsang P."/>
            <person name="Baldwin J."/>
            <person name="Barry A."/>
            <person name="Bayul T."/>
            <person name="Blitshsteyn B."/>
            <person name="Bloom T."/>
            <person name="Blye J."/>
            <person name="Boguslavskiy L."/>
            <person name="Borowsky M."/>
            <person name="Boukhgalter B."/>
            <person name="Brunache A."/>
            <person name="Butler J."/>
            <person name="Calixte N."/>
            <person name="Calvo S."/>
            <person name="Camarata J."/>
            <person name="Campo K."/>
            <person name="Chang J."/>
            <person name="Cheshatsang Y."/>
            <person name="Citroen M."/>
            <person name="Collymore A."/>
            <person name="Considine T."/>
            <person name="Cook A."/>
            <person name="Cooke P."/>
            <person name="Corum B."/>
            <person name="Cuomo C."/>
            <person name="David R."/>
            <person name="Dawoe T."/>
            <person name="Degray S."/>
            <person name="Dodge S."/>
            <person name="Dooley K."/>
            <person name="Dorje P."/>
            <person name="Dorjee K."/>
            <person name="Dorris L."/>
            <person name="Duffey N."/>
            <person name="Dupes A."/>
            <person name="Elkins T."/>
            <person name="Engels R."/>
            <person name="Erickson J."/>
            <person name="Farina A."/>
            <person name="Faro S."/>
            <person name="Ferreira P."/>
            <person name="Fischer H."/>
            <person name="Fitzgerald M."/>
            <person name="Foley K."/>
            <person name="Gage D."/>
            <person name="Galagan J."/>
            <person name="Gearin G."/>
            <person name="Gnerre S."/>
            <person name="Gnirke A."/>
            <person name="Goyette A."/>
            <person name="Graham J."/>
            <person name="Grandbois E."/>
            <person name="Gyaltsen K."/>
            <person name="Hafez N."/>
            <person name="Hagopian D."/>
            <person name="Hagos B."/>
            <person name="Hall J."/>
            <person name="Hatcher B."/>
            <person name="Heller A."/>
            <person name="Higgins H."/>
            <person name="Honan T."/>
            <person name="Horn A."/>
            <person name="Houde N."/>
            <person name="Hughes L."/>
            <person name="Hulme W."/>
            <person name="Husby E."/>
            <person name="Iliev I."/>
            <person name="Jaffe D."/>
            <person name="Jones C."/>
            <person name="Kamal M."/>
            <person name="Kamat A."/>
            <person name="Kamvysselis M."/>
            <person name="Karlsson E."/>
            <person name="Kells C."/>
            <person name="Kieu A."/>
            <person name="Kisner P."/>
            <person name="Kodira C."/>
            <person name="Kulbokas E."/>
            <person name="Labutti K."/>
            <person name="Lama D."/>
            <person name="Landers T."/>
            <person name="Leger J."/>
            <person name="Levine S."/>
            <person name="Lewis D."/>
            <person name="Lewis T."/>
            <person name="Lindblad-toh K."/>
            <person name="Liu X."/>
            <person name="Lokyitsang T."/>
            <person name="Lokyitsang Y."/>
            <person name="Lucien O."/>
            <person name="Lui A."/>
            <person name="Ma L.J."/>
            <person name="Mabbitt R."/>
            <person name="Macdonald J."/>
            <person name="Maclean C."/>
            <person name="Major J."/>
            <person name="Manning J."/>
            <person name="Marabella R."/>
            <person name="Maru K."/>
            <person name="Matthews C."/>
            <person name="Mauceli E."/>
            <person name="Mccarthy M."/>
            <person name="Mcdonough S."/>
            <person name="Mcghee T."/>
            <person name="Meldrim J."/>
            <person name="Meneus L."/>
            <person name="Mesirov J."/>
            <person name="Mihalev A."/>
            <person name="Mihova T."/>
            <person name="Mikkelsen T."/>
            <person name="Mlenga V."/>
            <person name="Moru K."/>
            <person name="Mozes J."/>
            <person name="Mulrain L."/>
            <person name="Munson G."/>
            <person name="Naylor J."/>
            <person name="Newes C."/>
            <person name="Nguyen C."/>
            <person name="Nguyen N."/>
            <person name="Nguyen T."/>
            <person name="Nicol R."/>
            <person name="Nielsen C."/>
            <person name="Nizzari M."/>
            <person name="Norbu C."/>
            <person name="Norbu N."/>
            <person name="O'donnell P."/>
            <person name="Okoawo O."/>
            <person name="O'leary S."/>
            <person name="Omotosho B."/>
            <person name="O'neill K."/>
            <person name="Osman S."/>
            <person name="Parker S."/>
            <person name="Perrin D."/>
            <person name="Phunkhang P."/>
            <person name="Piqani B."/>
            <person name="Purcell S."/>
            <person name="Rachupka T."/>
            <person name="Ramasamy U."/>
            <person name="Rameau R."/>
            <person name="Ray V."/>
            <person name="Raymond C."/>
            <person name="Retta R."/>
            <person name="Richardson S."/>
            <person name="Rise C."/>
            <person name="Rodriguez J."/>
            <person name="Rogers J."/>
            <person name="Rogov P."/>
            <person name="Rutman M."/>
            <person name="Schupbach R."/>
            <person name="Seaman C."/>
            <person name="Settipalli S."/>
            <person name="Sharpe T."/>
            <person name="Sheridan J."/>
            <person name="Sherpa N."/>
            <person name="Shi J."/>
            <person name="Smirnov S."/>
            <person name="Smith C."/>
            <person name="Sougnez C."/>
            <person name="Spencer B."/>
            <person name="Stalker J."/>
            <person name="Stange-thomann N."/>
            <person name="Stavropoulos S."/>
            <person name="Stetson K."/>
            <person name="Stone C."/>
            <person name="Stone S."/>
            <person name="Stubbs M."/>
            <person name="Talamas J."/>
            <person name="Tchuinga P."/>
            <person name="Tenzing P."/>
            <person name="Tesfaye S."/>
            <person name="Theodore J."/>
            <person name="Thoulutsang Y."/>
            <person name="Topham K."/>
            <person name="Towey S."/>
            <person name="Tsamla T."/>
            <person name="Tsomo N."/>
            <person name="Vallee D."/>
            <person name="Vassiliev H."/>
            <person name="Venkataraman V."/>
            <person name="Vinson J."/>
            <person name="Vo A."/>
            <person name="Wade C."/>
            <person name="Wang S."/>
            <person name="Wangchuk T."/>
            <person name="Wangdi T."/>
            <person name="Whittaker C."/>
            <person name="Wilkinson J."/>
            <person name="Wu Y."/>
            <person name="Wyman D."/>
            <person name="Yadav S."/>
            <person name="Yang S."/>
            <person name="Yang X."/>
            <person name="Yeager S."/>
            <person name="Yee E."/>
            <person name="Young G."/>
            <person name="Zainoun J."/>
            <person name="Zembeck L."/>
            <person name="Zimmer A."/>
            <person name="Zody M."/>
            <person name="Lander E."/>
        </authorList>
    </citation>
    <scope>NUCLEOTIDE SEQUENCE [LARGE SCALE GENOMIC DNA]</scope>
</reference>
<dbReference type="AlphaFoldDB" id="H2YN09"/>
<evidence type="ECO:0000313" key="3">
    <source>
        <dbReference type="Proteomes" id="UP000007875"/>
    </source>
</evidence>
<keyword evidence="3" id="KW-1185">Reference proteome</keyword>
<name>H2YN09_CIOSA</name>
<dbReference type="HOGENOM" id="CLU_1464423_0_0_1"/>
<evidence type="ECO:0000256" key="1">
    <source>
        <dbReference type="SAM" id="MobiDB-lite"/>
    </source>
</evidence>
<dbReference type="GeneTree" id="ENSGT00660000097338"/>
<organism evidence="2 3">
    <name type="scientific">Ciona savignyi</name>
    <name type="common">Pacific transparent sea squirt</name>
    <dbReference type="NCBI Taxonomy" id="51511"/>
    <lineage>
        <taxon>Eukaryota</taxon>
        <taxon>Metazoa</taxon>
        <taxon>Chordata</taxon>
        <taxon>Tunicata</taxon>
        <taxon>Ascidiacea</taxon>
        <taxon>Phlebobranchia</taxon>
        <taxon>Cionidae</taxon>
        <taxon>Ciona</taxon>
    </lineage>
</organism>
<sequence>IQSDLVRTPRSNWTCSAGDASAFHKVSPRFFPQERNTYSEQTTDQVESTTWKQKILQEVPQGTINSPKDLQNASVKPKADEASDKTEQKLIIEKCKRLRPKPKRYSRSETMPLSVNADVIKDIEKFWSKRNPSQEIDEKHEKRKSMPSHTNEGIAPPIPALTQRFKKPSLKNRRVPSRWKKENDN</sequence>
<dbReference type="InParanoid" id="H2YN09"/>
<protein>
    <submittedName>
        <fullName evidence="2">Uncharacterized protein</fullName>
    </submittedName>
</protein>
<feature type="compositionally biased region" description="Polar residues" evidence="1">
    <location>
        <begin position="60"/>
        <end position="74"/>
    </location>
</feature>
<feature type="region of interest" description="Disordered" evidence="1">
    <location>
        <begin position="58"/>
        <end position="87"/>
    </location>
</feature>
<reference evidence="2" key="3">
    <citation type="submission" date="2025-09" db="UniProtKB">
        <authorList>
            <consortium name="Ensembl"/>
        </authorList>
    </citation>
    <scope>IDENTIFICATION</scope>
</reference>
<dbReference type="Ensembl" id="ENSCSAVT00000006797.1">
    <property type="protein sequence ID" value="ENSCSAVP00000006711.1"/>
    <property type="gene ID" value="ENSCSAVG00000004017.1"/>
</dbReference>
<proteinExistence type="predicted"/>